<comment type="caution">
    <text evidence="4">The sequence shown here is derived from an EMBL/GenBank/DDBJ whole genome shotgun (WGS) entry which is preliminary data.</text>
</comment>
<keyword evidence="5" id="KW-1185">Reference proteome</keyword>
<evidence type="ECO:0000313" key="4">
    <source>
        <dbReference type="EMBL" id="MFD0999608.1"/>
    </source>
</evidence>
<dbReference type="PANTHER" id="PTHR30624">
    <property type="entry name" value="UNCHARACTERIZED PROTEIN TLDD AND PMBA"/>
    <property type="match status" value="1"/>
</dbReference>
<organism evidence="4 5">
    <name type="scientific">Ohtaekwangia kribbensis</name>
    <dbReference type="NCBI Taxonomy" id="688913"/>
    <lineage>
        <taxon>Bacteria</taxon>
        <taxon>Pseudomonadati</taxon>
        <taxon>Bacteroidota</taxon>
        <taxon>Cytophagia</taxon>
        <taxon>Cytophagales</taxon>
        <taxon>Fulvivirgaceae</taxon>
        <taxon>Ohtaekwangia</taxon>
    </lineage>
</organism>
<accession>A0ABW3K158</accession>
<dbReference type="Proteomes" id="UP001597112">
    <property type="component" value="Unassembled WGS sequence"/>
</dbReference>
<dbReference type="PANTHER" id="PTHR30624:SF0">
    <property type="entry name" value="METALLOPROTEASE SLR0863"/>
    <property type="match status" value="1"/>
</dbReference>
<evidence type="ECO:0000313" key="5">
    <source>
        <dbReference type="Proteomes" id="UP001597112"/>
    </source>
</evidence>
<dbReference type="Pfam" id="PF19289">
    <property type="entry name" value="PmbA_TldD_3rd"/>
    <property type="match status" value="1"/>
</dbReference>
<dbReference type="InterPro" id="IPR036059">
    <property type="entry name" value="TldD/PmbA_sf"/>
</dbReference>
<dbReference type="EMBL" id="JBHTKA010000002">
    <property type="protein sequence ID" value="MFD0999608.1"/>
    <property type="molecule type" value="Genomic_DNA"/>
</dbReference>
<dbReference type="InterPro" id="IPR051463">
    <property type="entry name" value="Peptidase_U62_metallo"/>
</dbReference>
<sequence length="572" mass="63402">MDRFIGLSARRIFASLLLLLLALPLRAQQDSLMSILETELTRSMQELKKAATPAYYIDYRVHDAHYASLRATFGSLIHSVTNRNRILMTRVKVGDYKLDNTHPPEPGEMNYSAGYGGFGRTMLPYENNPIAIRYSIWTATQTEYKQALEAYKAVKTASEQPGNKASTVPDFSQEQPASFTEPPAKPLAAIFNESLWQQKVKKYSAPFLQNKDLIDGDVSLNIVTERKYFISSEGTHITQNNTAAYLNITASIRATDGDIVPLHLSYYAAVPDALPADEKILADVERMISTLKKLQNAPLAEPYSGPAILLAQTAGVFFHEIFGHRIEGHRLRNEFDGQTFKAKVGESVLPKTLNVYFDPTVNTVDGKPVNGGFLYDDEGIKSQRVTVVEKGILKNFLMSRTPLENFAHSNGHGRASVGASPVSRQSNLIVEAVKPVSMSDLRKMLIKECNRQGKSYGYLFKDVVGGFTITDRYNPNAFNIFPTEVYRIYTDGRPDELVRGVDLIGTPLAMFAEIQAAANDRDIFIGFCGAESGSVPVSAASPSLFVRRIETQKKPKEHVDSTLLERPGSSNP</sequence>
<evidence type="ECO:0000256" key="1">
    <source>
        <dbReference type="ARBA" id="ARBA00005836"/>
    </source>
</evidence>
<proteinExistence type="inferred from homology"/>
<feature type="domain" description="Metalloprotease TldD/E C-terminal" evidence="3">
    <location>
        <begin position="306"/>
        <end position="550"/>
    </location>
</feature>
<protein>
    <submittedName>
        <fullName evidence="4">Metallopeptidase TldD-related protein</fullName>
    </submittedName>
</protein>
<name>A0ABW3K158_9BACT</name>
<evidence type="ECO:0000256" key="2">
    <source>
        <dbReference type="SAM" id="MobiDB-lite"/>
    </source>
</evidence>
<evidence type="ECO:0000259" key="3">
    <source>
        <dbReference type="Pfam" id="PF19289"/>
    </source>
</evidence>
<comment type="similarity">
    <text evidence="1">Belongs to the peptidase U62 family.</text>
</comment>
<dbReference type="InterPro" id="IPR045569">
    <property type="entry name" value="Metalloprtase-TldD/E_C"/>
</dbReference>
<gene>
    <name evidence="4" type="ORF">ACFQ21_09835</name>
</gene>
<reference evidence="5" key="1">
    <citation type="journal article" date="2019" name="Int. J. Syst. Evol. Microbiol.">
        <title>The Global Catalogue of Microorganisms (GCM) 10K type strain sequencing project: providing services to taxonomists for standard genome sequencing and annotation.</title>
        <authorList>
            <consortium name="The Broad Institute Genomics Platform"/>
            <consortium name="The Broad Institute Genome Sequencing Center for Infectious Disease"/>
            <person name="Wu L."/>
            <person name="Ma J."/>
        </authorList>
    </citation>
    <scope>NUCLEOTIDE SEQUENCE [LARGE SCALE GENOMIC DNA]</scope>
    <source>
        <strain evidence="5">CCUG 58938</strain>
    </source>
</reference>
<dbReference type="RefSeq" id="WP_377578437.1">
    <property type="nucleotide sequence ID" value="NZ_JBHTKA010000002.1"/>
</dbReference>
<dbReference type="SUPFAM" id="SSF111283">
    <property type="entry name" value="Putative modulator of DNA gyrase, PmbA/TldD"/>
    <property type="match status" value="1"/>
</dbReference>
<feature type="compositionally biased region" description="Polar residues" evidence="2">
    <location>
        <begin position="158"/>
        <end position="178"/>
    </location>
</feature>
<feature type="region of interest" description="Disordered" evidence="2">
    <location>
        <begin position="158"/>
        <end position="179"/>
    </location>
</feature>